<dbReference type="Proteomes" id="UP000051845">
    <property type="component" value="Unassembled WGS sequence"/>
</dbReference>
<dbReference type="InterPro" id="IPR035926">
    <property type="entry name" value="NusB-like_sf"/>
</dbReference>
<dbReference type="InterPro" id="IPR029063">
    <property type="entry name" value="SAM-dependent_MTases_sf"/>
</dbReference>
<dbReference type="Pfam" id="PF22458">
    <property type="entry name" value="RsmF-B_ferredox"/>
    <property type="match status" value="1"/>
</dbReference>
<dbReference type="AlphaFoldDB" id="A0A0R2BDF9"/>
<dbReference type="InterPro" id="IPR023267">
    <property type="entry name" value="RCMT"/>
</dbReference>
<dbReference type="PANTHER" id="PTHR22807:SF53">
    <property type="entry name" value="RIBOSOMAL RNA SMALL SUBUNIT METHYLTRANSFERASE B-RELATED"/>
    <property type="match status" value="1"/>
</dbReference>
<feature type="active site" description="Nucleophile" evidence="13">
    <location>
        <position position="386"/>
    </location>
</feature>
<evidence type="ECO:0000256" key="2">
    <source>
        <dbReference type="ARBA" id="ARBA00004496"/>
    </source>
</evidence>
<evidence type="ECO:0000256" key="11">
    <source>
        <dbReference type="ARBA" id="ARBA00031088"/>
    </source>
</evidence>
<protein>
    <recommendedName>
        <fullName evidence="3">16S rRNA (cytosine(967)-C(5))-methyltransferase</fullName>
        <ecNumber evidence="3">2.1.1.176</ecNumber>
    </recommendedName>
    <alternativeName>
        <fullName evidence="10">16S rRNA m5C967 methyltransferase</fullName>
    </alternativeName>
    <alternativeName>
        <fullName evidence="11">rRNA (cytosine-C(5)-)-methyltransferase RsmB</fullName>
    </alternativeName>
</protein>
<dbReference type="SUPFAM" id="SSF53335">
    <property type="entry name" value="S-adenosyl-L-methionine-dependent methyltransferases"/>
    <property type="match status" value="1"/>
</dbReference>
<comment type="catalytic activity">
    <reaction evidence="12">
        <text>cytidine(967) in 16S rRNA + S-adenosyl-L-methionine = 5-methylcytidine(967) in 16S rRNA + S-adenosyl-L-homocysteine + H(+)</text>
        <dbReference type="Rhea" id="RHEA:42748"/>
        <dbReference type="Rhea" id="RHEA-COMP:10219"/>
        <dbReference type="Rhea" id="RHEA-COMP:10220"/>
        <dbReference type="ChEBI" id="CHEBI:15378"/>
        <dbReference type="ChEBI" id="CHEBI:57856"/>
        <dbReference type="ChEBI" id="CHEBI:59789"/>
        <dbReference type="ChEBI" id="CHEBI:74483"/>
        <dbReference type="ChEBI" id="CHEBI:82748"/>
        <dbReference type="EC" id="2.1.1.176"/>
    </reaction>
</comment>
<dbReference type="PATRIC" id="fig|1423733.4.peg.627"/>
<comment type="similarity">
    <text evidence="13">Belongs to the class I-like SAM-binding methyltransferase superfamily. RsmB/NOP family.</text>
</comment>
<dbReference type="RefSeq" id="WP_056996241.1">
    <property type="nucleotide sequence ID" value="NZ_AYYR01000013.1"/>
</dbReference>
<name>A0A0R2BDF9_SECCO</name>
<feature type="domain" description="SAM-dependent MTase RsmB/NOP-type" evidence="14">
    <location>
        <begin position="171"/>
        <end position="447"/>
    </location>
</feature>
<keyword evidence="9 13" id="KW-0694">RNA-binding</keyword>
<dbReference type="GO" id="GO:0005737">
    <property type="term" value="C:cytoplasm"/>
    <property type="evidence" value="ECO:0007669"/>
    <property type="project" value="UniProtKB-SubCell"/>
</dbReference>
<dbReference type="SUPFAM" id="SSF48013">
    <property type="entry name" value="NusB-like"/>
    <property type="match status" value="1"/>
</dbReference>
<dbReference type="EC" id="2.1.1.176" evidence="3"/>
<dbReference type="Gene3D" id="3.30.70.1170">
    <property type="entry name" value="Sun protein, domain 3"/>
    <property type="match status" value="1"/>
</dbReference>
<evidence type="ECO:0000259" key="14">
    <source>
        <dbReference type="PROSITE" id="PS51686"/>
    </source>
</evidence>
<dbReference type="InterPro" id="IPR001678">
    <property type="entry name" value="MeTrfase_RsmB-F_NOP2_dom"/>
</dbReference>
<evidence type="ECO:0000256" key="4">
    <source>
        <dbReference type="ARBA" id="ARBA00022490"/>
    </source>
</evidence>
<evidence type="ECO:0000256" key="3">
    <source>
        <dbReference type="ARBA" id="ARBA00012140"/>
    </source>
</evidence>
<dbReference type="NCBIfam" id="TIGR00563">
    <property type="entry name" value="rsmB"/>
    <property type="match status" value="1"/>
</dbReference>
<dbReference type="NCBIfam" id="NF011494">
    <property type="entry name" value="PRK14902.1"/>
    <property type="match status" value="1"/>
</dbReference>
<dbReference type="InterPro" id="IPR054728">
    <property type="entry name" value="RsmB-like_ferredoxin"/>
</dbReference>
<reference evidence="15 16" key="1">
    <citation type="journal article" date="2015" name="Genome Announc.">
        <title>Expanding the biotechnology potential of lactobacilli through comparative genomics of 213 strains and associated genera.</title>
        <authorList>
            <person name="Sun Z."/>
            <person name="Harris H.M."/>
            <person name="McCann A."/>
            <person name="Guo C."/>
            <person name="Argimon S."/>
            <person name="Zhang W."/>
            <person name="Yang X."/>
            <person name="Jeffery I.B."/>
            <person name="Cooney J.C."/>
            <person name="Kagawa T.F."/>
            <person name="Liu W."/>
            <person name="Song Y."/>
            <person name="Salvetti E."/>
            <person name="Wrobel A."/>
            <person name="Rasinkangas P."/>
            <person name="Parkhill J."/>
            <person name="Rea M.C."/>
            <person name="O'Sullivan O."/>
            <person name="Ritari J."/>
            <person name="Douillard F.P."/>
            <person name="Paul Ross R."/>
            <person name="Yang R."/>
            <person name="Briner A.E."/>
            <person name="Felis G.E."/>
            <person name="de Vos W.M."/>
            <person name="Barrangou R."/>
            <person name="Klaenhammer T.R."/>
            <person name="Caufield P.W."/>
            <person name="Cui Y."/>
            <person name="Zhang H."/>
            <person name="O'Toole P.W."/>
        </authorList>
    </citation>
    <scope>NUCLEOTIDE SEQUENCE [LARGE SCALE GENOMIC DNA]</scope>
    <source>
        <strain evidence="15 16">DSM 20515</strain>
    </source>
</reference>
<evidence type="ECO:0000256" key="12">
    <source>
        <dbReference type="ARBA" id="ARBA00047283"/>
    </source>
</evidence>
<dbReference type="Pfam" id="PF01029">
    <property type="entry name" value="NusB"/>
    <property type="match status" value="1"/>
</dbReference>
<dbReference type="PROSITE" id="PS51686">
    <property type="entry name" value="SAM_MT_RSMB_NOP"/>
    <property type="match status" value="1"/>
</dbReference>
<dbReference type="InterPro" id="IPR006027">
    <property type="entry name" value="NusB_RsmB_TIM44"/>
</dbReference>
<feature type="binding site" evidence="13">
    <location>
        <position position="314"/>
    </location>
    <ligand>
        <name>S-adenosyl-L-methionine</name>
        <dbReference type="ChEBI" id="CHEBI:59789"/>
    </ligand>
</feature>
<dbReference type="InterPro" id="IPR004573">
    <property type="entry name" value="rRNA_ssu_MeTfrase_B"/>
</dbReference>
<dbReference type="InterPro" id="IPR049560">
    <property type="entry name" value="MeTrfase_RsmB-F_NOP2_cat"/>
</dbReference>
<keyword evidence="5" id="KW-0698">rRNA processing</keyword>
<dbReference type="Gene3D" id="1.10.940.10">
    <property type="entry name" value="NusB-like"/>
    <property type="match status" value="1"/>
</dbReference>
<comment type="caution">
    <text evidence="15">The sequence shown here is derived from an EMBL/GenBank/DDBJ whole genome shotgun (WGS) entry which is preliminary data.</text>
</comment>
<dbReference type="PRINTS" id="PR02008">
    <property type="entry name" value="RCMTFAMILY"/>
</dbReference>
<organism evidence="15 16">
    <name type="scientific">Secundilactobacillus collinoides DSM 20515 = JCM 1123</name>
    <dbReference type="NCBI Taxonomy" id="1423733"/>
    <lineage>
        <taxon>Bacteria</taxon>
        <taxon>Bacillati</taxon>
        <taxon>Bacillota</taxon>
        <taxon>Bacilli</taxon>
        <taxon>Lactobacillales</taxon>
        <taxon>Lactobacillaceae</taxon>
        <taxon>Secundilactobacillus</taxon>
    </lineage>
</organism>
<evidence type="ECO:0000313" key="16">
    <source>
        <dbReference type="Proteomes" id="UP000051845"/>
    </source>
</evidence>
<dbReference type="STRING" id="33960.TY91_08155"/>
<evidence type="ECO:0000256" key="1">
    <source>
        <dbReference type="ARBA" id="ARBA00002724"/>
    </source>
</evidence>
<evidence type="ECO:0000313" key="15">
    <source>
        <dbReference type="EMBL" id="KRM77358.1"/>
    </source>
</evidence>
<accession>A0A0R2BDF9</accession>
<keyword evidence="8 13" id="KW-0949">S-adenosyl-L-methionine</keyword>
<keyword evidence="4" id="KW-0963">Cytoplasm</keyword>
<feature type="binding site" evidence="13">
    <location>
        <position position="333"/>
    </location>
    <ligand>
        <name>S-adenosyl-L-methionine</name>
        <dbReference type="ChEBI" id="CHEBI:59789"/>
    </ligand>
</feature>
<proteinExistence type="inferred from homology"/>
<evidence type="ECO:0000256" key="5">
    <source>
        <dbReference type="ARBA" id="ARBA00022552"/>
    </source>
</evidence>
<dbReference type="FunFam" id="3.40.50.150:FF:000022">
    <property type="entry name" value="Ribosomal RNA small subunit methyltransferase B"/>
    <property type="match status" value="1"/>
</dbReference>
<dbReference type="PANTHER" id="PTHR22807">
    <property type="entry name" value="NOP2 YEAST -RELATED NOL1/NOP2/FMU SUN DOMAIN-CONTAINING"/>
    <property type="match status" value="1"/>
</dbReference>
<gene>
    <name evidence="15" type="ORF">FC82_GL000605</name>
</gene>
<dbReference type="GO" id="GO:0006355">
    <property type="term" value="P:regulation of DNA-templated transcription"/>
    <property type="evidence" value="ECO:0007669"/>
    <property type="project" value="InterPro"/>
</dbReference>
<keyword evidence="6 13" id="KW-0489">Methyltransferase</keyword>
<feature type="binding site" evidence="13">
    <location>
        <begin position="260"/>
        <end position="266"/>
    </location>
    <ligand>
        <name>S-adenosyl-L-methionine</name>
        <dbReference type="ChEBI" id="CHEBI:59789"/>
    </ligand>
</feature>
<feature type="binding site" evidence="13">
    <location>
        <position position="286"/>
    </location>
    <ligand>
        <name>S-adenosyl-L-methionine</name>
        <dbReference type="ChEBI" id="CHEBI:59789"/>
    </ligand>
</feature>
<comment type="subcellular location">
    <subcellularLocation>
        <location evidence="2">Cytoplasm</location>
    </subcellularLocation>
</comment>
<dbReference type="Gene3D" id="3.40.50.150">
    <property type="entry name" value="Vaccinia Virus protein VP39"/>
    <property type="match status" value="1"/>
</dbReference>
<dbReference type="GO" id="GO:0003723">
    <property type="term" value="F:RNA binding"/>
    <property type="evidence" value="ECO:0007669"/>
    <property type="project" value="UniProtKB-UniRule"/>
</dbReference>
<dbReference type="Pfam" id="PF01189">
    <property type="entry name" value="Methyltr_RsmB-F"/>
    <property type="match status" value="1"/>
</dbReference>
<evidence type="ECO:0000256" key="13">
    <source>
        <dbReference type="PROSITE-ProRule" id="PRU01023"/>
    </source>
</evidence>
<evidence type="ECO:0000256" key="10">
    <source>
        <dbReference type="ARBA" id="ARBA00030399"/>
    </source>
</evidence>
<keyword evidence="7 13" id="KW-0808">Transferase</keyword>
<evidence type="ECO:0000256" key="8">
    <source>
        <dbReference type="ARBA" id="ARBA00022691"/>
    </source>
</evidence>
<evidence type="ECO:0000256" key="7">
    <source>
        <dbReference type="ARBA" id="ARBA00022679"/>
    </source>
</evidence>
<dbReference type="GO" id="GO:0008649">
    <property type="term" value="F:rRNA methyltransferase activity"/>
    <property type="evidence" value="ECO:0007669"/>
    <property type="project" value="InterPro"/>
</dbReference>
<dbReference type="EMBL" id="AYYR01000013">
    <property type="protein sequence ID" value="KRM77358.1"/>
    <property type="molecule type" value="Genomic_DNA"/>
</dbReference>
<dbReference type="CDD" id="cd02440">
    <property type="entry name" value="AdoMet_MTases"/>
    <property type="match status" value="1"/>
</dbReference>
<sequence length="448" mass="50023">MTTPDQNPRSLAVTALMRIQKGAYSNLQLNQILDDAHLETCDANLLTNIVYGVIQHELTIDYQLKPFIKKPNKLQPWVKVLLETAIYQWQYLERVPKRAIFNETINIAKVRGHEGIRRFVTGVLHQMDRTGLPDPAEITDRTQRWSIQYSVPEWLITTLIDQRGAEKTEAILNVINQPANQSVRVNRTRLTVAEATAQLTADGYDVTPSAVSENGLVLHGKPANHSELFKRGDITIQDESAMLPAESMHVTANQEVLDACAAPGGKTVQLAENVDESAGGQVTALDIHQHKVRLITQNAKRMGLSDRVDALTLDARKVDDVFADGMFDQILVDAPCSGIGLVRRKPEIRYEKQLRDSEALAKIQLTILDAVANKVTINGIITYSTCTILNQENRDVVAAFLADHPGFISQRVQTANALKADRESDYLEIYPDDYGSDGFFISQFKRVR</sequence>
<evidence type="ECO:0000256" key="9">
    <source>
        <dbReference type="ARBA" id="ARBA00022884"/>
    </source>
</evidence>
<comment type="function">
    <text evidence="1">Specifically methylates the cytosine at position 967 (m5C967) of 16S rRNA.</text>
</comment>
<evidence type="ECO:0000256" key="6">
    <source>
        <dbReference type="ARBA" id="ARBA00022603"/>
    </source>
</evidence>